<gene>
    <name evidence="2" type="ORF">AYI68_g1200</name>
</gene>
<dbReference type="OrthoDB" id="16824at2759"/>
<evidence type="ECO:0000313" key="3">
    <source>
        <dbReference type="Proteomes" id="UP000187455"/>
    </source>
</evidence>
<keyword evidence="3" id="KW-1185">Reference proteome</keyword>
<organism evidence="2 3">
    <name type="scientific">Smittium mucronatum</name>
    <dbReference type="NCBI Taxonomy" id="133383"/>
    <lineage>
        <taxon>Eukaryota</taxon>
        <taxon>Fungi</taxon>
        <taxon>Fungi incertae sedis</taxon>
        <taxon>Zoopagomycota</taxon>
        <taxon>Kickxellomycotina</taxon>
        <taxon>Harpellomycetes</taxon>
        <taxon>Harpellales</taxon>
        <taxon>Legeriomycetaceae</taxon>
        <taxon>Smittium</taxon>
    </lineage>
</organism>
<sequence>MSFVSKLVHLSVDAILISTTLAGIKKSTGYEVKHKNISKDENISSFIDNYFVFGEKTLDFLVDQMKKYPSYFEKTK</sequence>
<dbReference type="GO" id="GO:0005737">
    <property type="term" value="C:cytoplasm"/>
    <property type="evidence" value="ECO:0007669"/>
    <property type="project" value="TreeGrafter"/>
</dbReference>
<feature type="chain" id="PRO_5013023093" description="DUF1748-domain-containing protein" evidence="1">
    <location>
        <begin position="23"/>
        <end position="76"/>
    </location>
</feature>
<evidence type="ECO:0000313" key="2">
    <source>
        <dbReference type="EMBL" id="OLY84636.1"/>
    </source>
</evidence>
<evidence type="ECO:0008006" key="4">
    <source>
        <dbReference type="Google" id="ProtNLM"/>
    </source>
</evidence>
<dbReference type="PANTHER" id="PTHR28075">
    <property type="entry name" value="CHROMOSOME 16, WHOLE GENOME SHOTGUN SEQUENCE"/>
    <property type="match status" value="1"/>
</dbReference>
<comment type="caution">
    <text evidence="2">The sequence shown here is derived from an EMBL/GenBank/DDBJ whole genome shotgun (WGS) entry which is preliminary data.</text>
</comment>
<dbReference type="STRING" id="133383.A0A1R0H685"/>
<proteinExistence type="predicted"/>
<dbReference type="Pfam" id="PF08520">
    <property type="entry name" value="Mitofissin"/>
    <property type="match status" value="1"/>
</dbReference>
<dbReference type="Proteomes" id="UP000187455">
    <property type="component" value="Unassembled WGS sequence"/>
</dbReference>
<keyword evidence="1" id="KW-0732">Signal</keyword>
<protein>
    <recommendedName>
        <fullName evidence="4">DUF1748-domain-containing protein</fullName>
    </recommendedName>
</protein>
<dbReference type="PANTHER" id="PTHR28075:SF1">
    <property type="entry name" value="DUF1748-DOMAIN-CONTAINING PROTEIN"/>
    <property type="match status" value="1"/>
</dbReference>
<dbReference type="EMBL" id="LSSL01000428">
    <property type="protein sequence ID" value="OLY84636.1"/>
    <property type="molecule type" value="Genomic_DNA"/>
</dbReference>
<accession>A0A1R0H685</accession>
<dbReference type="AlphaFoldDB" id="A0A1R0H685"/>
<reference evidence="2 3" key="1">
    <citation type="journal article" date="2016" name="Mol. Biol. Evol.">
        <title>Genome-Wide Survey of Gut Fungi (Harpellales) Reveals the First Horizontally Transferred Ubiquitin Gene from a Mosquito Host.</title>
        <authorList>
            <person name="Wang Y."/>
            <person name="White M.M."/>
            <person name="Kvist S."/>
            <person name="Moncalvo J.M."/>
        </authorList>
    </citation>
    <scope>NUCLEOTIDE SEQUENCE [LARGE SCALE GENOMIC DNA]</scope>
    <source>
        <strain evidence="2 3">ALG-7-W6</strain>
    </source>
</reference>
<feature type="signal peptide" evidence="1">
    <location>
        <begin position="1"/>
        <end position="22"/>
    </location>
</feature>
<dbReference type="InterPro" id="IPR013726">
    <property type="entry name" value="Mitofissin"/>
</dbReference>
<name>A0A1R0H685_9FUNG</name>
<evidence type="ECO:0000256" key="1">
    <source>
        <dbReference type="SAM" id="SignalP"/>
    </source>
</evidence>